<evidence type="ECO:0000313" key="2">
    <source>
        <dbReference type="Proteomes" id="UP000438448"/>
    </source>
</evidence>
<organism evidence="1 2">
    <name type="scientific">Nocardia macrotermitis</name>
    <dbReference type="NCBI Taxonomy" id="2585198"/>
    <lineage>
        <taxon>Bacteria</taxon>
        <taxon>Bacillati</taxon>
        <taxon>Actinomycetota</taxon>
        <taxon>Actinomycetes</taxon>
        <taxon>Mycobacteriales</taxon>
        <taxon>Nocardiaceae</taxon>
        <taxon>Nocardia</taxon>
    </lineage>
</organism>
<comment type="caution">
    <text evidence="1">The sequence shown here is derived from an EMBL/GenBank/DDBJ whole genome shotgun (WGS) entry which is preliminary data.</text>
</comment>
<dbReference type="RefSeq" id="WP_153415970.1">
    <property type="nucleotide sequence ID" value="NZ_WEGK01000029.1"/>
</dbReference>
<evidence type="ECO:0000313" key="1">
    <source>
        <dbReference type="EMBL" id="MQY24236.1"/>
    </source>
</evidence>
<reference evidence="1 2" key="1">
    <citation type="submission" date="2019-10" db="EMBL/GenBank/DDBJ databases">
        <title>Nocardia macrotermitis sp. nov. and Nocardia aurantia sp. nov., isolated from the gut of fungus growing-termite Macrotermes natalensis.</title>
        <authorList>
            <person name="Benndorf R."/>
            <person name="Schwitalla J."/>
            <person name="Martin K."/>
            <person name="De Beer W."/>
            <person name="Kaster A.-K."/>
            <person name="Vollmers J."/>
            <person name="Poulsen M."/>
            <person name="Beemelmanns C."/>
        </authorList>
    </citation>
    <scope>NUCLEOTIDE SEQUENCE [LARGE SCALE GENOMIC DNA]</scope>
    <source>
        <strain evidence="1 2">RB20</strain>
    </source>
</reference>
<keyword evidence="2" id="KW-1185">Reference proteome</keyword>
<sequence length="261" mass="27919">MGTSTRWPGPKNGVWRGPNIAFGKVGKLSSGLGGETAPFEPAVRVPAAETAVEDRLRRAILQCLSALRDLLEADPDAYDLIPTMVRTGNNLLDVLTEISTGTDLLADSSDDADRRTRFVQVFTERVVGVAAAPADAVARAAAVRSARKLLQNSNVAAAIDRGAQVPLPDDLFCAIYELFLKSMLTEFIAGIAAAKLNLALPFLYLIDPGGKIAEWIADGVTEHILDPCAERGDSDDISLADLGRDLLEENVRRVLGLPIES</sequence>
<name>A0A7K0DEL4_9NOCA</name>
<dbReference type="EMBL" id="WEGK01000029">
    <property type="protein sequence ID" value="MQY24236.1"/>
    <property type="molecule type" value="Genomic_DNA"/>
</dbReference>
<dbReference type="OrthoDB" id="4172251at2"/>
<protein>
    <submittedName>
        <fullName evidence="1">Uncharacterized protein</fullName>
    </submittedName>
</protein>
<accession>A0A7K0DEL4</accession>
<gene>
    <name evidence="1" type="ORF">NRB20_73710</name>
</gene>
<dbReference type="AlphaFoldDB" id="A0A7K0DEL4"/>
<proteinExistence type="predicted"/>
<dbReference type="Proteomes" id="UP000438448">
    <property type="component" value="Unassembled WGS sequence"/>
</dbReference>